<keyword evidence="25" id="KW-1185">Reference proteome</keyword>
<keyword evidence="6" id="KW-1048">Host nucleus</keyword>
<evidence type="ECO:0000256" key="2">
    <source>
        <dbReference type="ARBA" id="ARBA00001946"/>
    </source>
</evidence>
<dbReference type="GO" id="GO:0003724">
    <property type="term" value="F:RNA helicase activity"/>
    <property type="evidence" value="ECO:0007669"/>
    <property type="project" value="InterPro"/>
</dbReference>
<evidence type="ECO:0000256" key="19">
    <source>
        <dbReference type="ARBA" id="ARBA00023268"/>
    </source>
</evidence>
<dbReference type="InterPro" id="IPR027417">
    <property type="entry name" value="P-loop_NTPase"/>
</dbReference>
<evidence type="ECO:0000256" key="3">
    <source>
        <dbReference type="ARBA" id="ARBA00004147"/>
    </source>
</evidence>
<keyword evidence="14" id="KW-0378">Hydrolase</keyword>
<keyword evidence="17" id="KW-0190">Covalent protein-DNA linkage</keyword>
<keyword evidence="9" id="KW-0235">DNA replication</keyword>
<dbReference type="PROSITE" id="PS52020">
    <property type="entry name" value="CRESS_DNA_REP"/>
    <property type="match status" value="1"/>
</dbReference>
<dbReference type="InterPro" id="IPR049912">
    <property type="entry name" value="CRESS_DNA_REP"/>
</dbReference>
<evidence type="ECO:0000256" key="16">
    <source>
        <dbReference type="ARBA" id="ARBA00022840"/>
    </source>
</evidence>
<dbReference type="Gene3D" id="3.40.1310.20">
    <property type="match status" value="1"/>
</dbReference>
<keyword evidence="19" id="KW-0511">Multifunctional enzyme</keyword>
<evidence type="ECO:0000256" key="22">
    <source>
        <dbReference type="ARBA" id="ARBA00049360"/>
    </source>
</evidence>
<evidence type="ECO:0000256" key="4">
    <source>
        <dbReference type="ARBA" id="ARBA00008545"/>
    </source>
</evidence>
<comment type="subcellular location">
    <subcellularLocation>
        <location evidence="3">Host nucleus</location>
    </subcellularLocation>
</comment>
<keyword evidence="11" id="KW-0479">Metal-binding</keyword>
<dbReference type="GO" id="GO:0042025">
    <property type="term" value="C:host cell nucleus"/>
    <property type="evidence" value="ECO:0007669"/>
    <property type="project" value="UniProtKB-SubCell"/>
</dbReference>
<dbReference type="EMBL" id="JF755403">
    <property type="protein sequence ID" value="AEM05797.1"/>
    <property type="molecule type" value="Genomic_DNA"/>
</dbReference>
<feature type="domain" description="CRESS-DNA virus Rep endonuclease" evidence="23">
    <location>
        <begin position="1"/>
        <end position="104"/>
    </location>
</feature>
<keyword evidence="8" id="KW-0548">Nucleotidyltransferase</keyword>
<evidence type="ECO:0000256" key="13">
    <source>
        <dbReference type="ARBA" id="ARBA00022759"/>
    </source>
</evidence>
<keyword evidence="15" id="KW-0347">Helicase</keyword>
<evidence type="ECO:0000256" key="20">
    <source>
        <dbReference type="ARBA" id="ARBA00030754"/>
    </source>
</evidence>
<evidence type="ECO:0000256" key="7">
    <source>
        <dbReference type="ARBA" id="ARBA00022679"/>
    </source>
</evidence>
<accession>G1C9G4</accession>
<evidence type="ECO:0000256" key="9">
    <source>
        <dbReference type="ARBA" id="ARBA00022705"/>
    </source>
</evidence>
<evidence type="ECO:0000256" key="15">
    <source>
        <dbReference type="ARBA" id="ARBA00022806"/>
    </source>
</evidence>
<dbReference type="InterPro" id="IPR000605">
    <property type="entry name" value="Helicase_SF3_ssDNA/RNA_vir"/>
</dbReference>
<dbReference type="SUPFAM" id="SSF52540">
    <property type="entry name" value="P-loop containing nucleoside triphosphate hydrolases"/>
    <property type="match status" value="1"/>
</dbReference>
<dbReference type="GO" id="GO:0004519">
    <property type="term" value="F:endonuclease activity"/>
    <property type="evidence" value="ECO:0007669"/>
    <property type="project" value="UniProtKB-KW"/>
</dbReference>
<dbReference type="GO" id="GO:0003677">
    <property type="term" value="F:DNA binding"/>
    <property type="evidence" value="ECO:0007669"/>
    <property type="project" value="UniProtKB-KW"/>
</dbReference>
<evidence type="ECO:0000256" key="21">
    <source>
        <dbReference type="ARBA" id="ARBA00032243"/>
    </source>
</evidence>
<comment type="cofactor">
    <cofactor evidence="2">
        <name>Mg(2+)</name>
        <dbReference type="ChEBI" id="CHEBI:18420"/>
    </cofactor>
</comment>
<proteinExistence type="inferred from homology"/>
<dbReference type="GO" id="GO:0016787">
    <property type="term" value="F:hydrolase activity"/>
    <property type="evidence" value="ECO:0007669"/>
    <property type="project" value="UniProtKB-KW"/>
</dbReference>
<dbReference type="GO" id="GO:0006260">
    <property type="term" value="P:DNA replication"/>
    <property type="evidence" value="ECO:0007669"/>
    <property type="project" value="UniProtKB-KW"/>
</dbReference>
<name>G1C9G4_9VIRU</name>
<evidence type="ECO:0000256" key="8">
    <source>
        <dbReference type="ARBA" id="ARBA00022695"/>
    </source>
</evidence>
<organism evidence="24 25">
    <name type="scientific">Rodent stool-associated circular genome virus</name>
    <dbReference type="NCBI Taxonomy" id="1074214"/>
    <lineage>
        <taxon>Viruses</taxon>
        <taxon>Monodnaviria</taxon>
        <taxon>Shotokuvirae</taxon>
        <taxon>Cressdnaviricota</taxon>
        <taxon>Arfiviricetes</taxon>
        <taxon>Cirlivirales</taxon>
        <taxon>Vilyaviridae</taxon>
        <taxon>Glamdringvirus</taxon>
    </lineage>
</organism>
<evidence type="ECO:0000256" key="10">
    <source>
        <dbReference type="ARBA" id="ARBA00022722"/>
    </source>
</evidence>
<evidence type="ECO:0000259" key="23">
    <source>
        <dbReference type="PROSITE" id="PS52020"/>
    </source>
</evidence>
<comment type="catalytic activity">
    <reaction evidence="22">
        <text>ATP + H2O = ADP + phosphate + H(+)</text>
        <dbReference type="Rhea" id="RHEA:13065"/>
        <dbReference type="ChEBI" id="CHEBI:15377"/>
        <dbReference type="ChEBI" id="CHEBI:15378"/>
        <dbReference type="ChEBI" id="CHEBI:30616"/>
        <dbReference type="ChEBI" id="CHEBI:43474"/>
        <dbReference type="ChEBI" id="CHEBI:456216"/>
    </reaction>
</comment>
<dbReference type="GO" id="GO:0046872">
    <property type="term" value="F:metal ion binding"/>
    <property type="evidence" value="ECO:0007669"/>
    <property type="project" value="UniProtKB-KW"/>
</dbReference>
<evidence type="ECO:0000256" key="6">
    <source>
        <dbReference type="ARBA" id="ARBA00022562"/>
    </source>
</evidence>
<evidence type="ECO:0000256" key="1">
    <source>
        <dbReference type="ARBA" id="ARBA00001936"/>
    </source>
</evidence>
<dbReference type="GO" id="GO:0005524">
    <property type="term" value="F:ATP binding"/>
    <property type="evidence" value="ECO:0007669"/>
    <property type="project" value="UniProtKB-KW"/>
</dbReference>
<comment type="cofactor">
    <cofactor evidence="1">
        <name>Mn(2+)</name>
        <dbReference type="ChEBI" id="CHEBI:29035"/>
    </cofactor>
</comment>
<keyword evidence="7" id="KW-0808">Transferase</keyword>
<dbReference type="GO" id="GO:0016779">
    <property type="term" value="F:nucleotidyltransferase activity"/>
    <property type="evidence" value="ECO:0007669"/>
    <property type="project" value="UniProtKB-KW"/>
</dbReference>
<evidence type="ECO:0000256" key="11">
    <source>
        <dbReference type="ARBA" id="ARBA00022723"/>
    </source>
</evidence>
<evidence type="ECO:0000256" key="17">
    <source>
        <dbReference type="ARBA" id="ARBA00023124"/>
    </source>
</evidence>
<keyword evidence="18" id="KW-0238">DNA-binding</keyword>
<evidence type="ECO:0000256" key="18">
    <source>
        <dbReference type="ARBA" id="ARBA00023125"/>
    </source>
</evidence>
<evidence type="ECO:0000313" key="25">
    <source>
        <dbReference type="Proteomes" id="UP000279459"/>
    </source>
</evidence>
<dbReference type="Pfam" id="PF02407">
    <property type="entry name" value="Viral_Rep"/>
    <property type="match status" value="1"/>
</dbReference>
<sequence>MTRARNWCGTLNAIPDGFDGEKWFADLDGKVAYAVGQLEMGHETGHLHLQMYVQCGQTRRLAWLKANVSADAHWEPAKGSPAQARAYCMKEDTRAAGPWEYGEWATQGQTRGLSQAVGRLQEGATLRQIAEEFPEVFVRHSRGLRDWIHTVGNKGPRQIGEDGPEVWVFWGPSGTGKSRRARDDWPDAYWKLNNARWWDGYAGHETVIFDDFKGSSLTLHDFQRIIDRYPLDVEVKGGTTPLSATRYVFTSNKHPADWYSAEADPEETVMRRINEFCADRGRLIHFVGAPGAAAHREAAPEPPEGPPGIESFVGLDPVHLF</sequence>
<keyword evidence="10" id="KW-0540">Nuclease</keyword>
<dbReference type="KEGG" id="vg:80521789"/>
<dbReference type="Proteomes" id="UP000279459">
    <property type="component" value="Segment"/>
</dbReference>
<protein>
    <recommendedName>
        <fullName evidence="5">Replication-associated protein</fullName>
    </recommendedName>
    <alternativeName>
        <fullName evidence="20">ATP-dependent helicase Rep</fullName>
    </alternativeName>
    <alternativeName>
        <fullName evidence="21">RepP</fullName>
    </alternativeName>
</protein>
<dbReference type="Pfam" id="PF00910">
    <property type="entry name" value="RNA_helicase"/>
    <property type="match status" value="1"/>
</dbReference>
<keyword evidence="13" id="KW-0255">Endonuclease</keyword>
<dbReference type="RefSeq" id="YP_010784561.1">
    <property type="nucleotide sequence ID" value="NC_075301.1"/>
</dbReference>
<reference evidence="24 25" key="1">
    <citation type="journal article" date="2011" name="PLoS Pathog.">
        <title>The fecal viral flora of wild rodents.</title>
        <authorList>
            <person name="Phan T.G."/>
            <person name="Kapusinszky B."/>
            <person name="Wang C."/>
            <person name="Rose R.K."/>
            <person name="Lipton H.L."/>
            <person name="Delwart E.L."/>
        </authorList>
    </citation>
    <scope>NUCLEOTIDE SEQUENCE [LARGE SCALE GENOMIC DNA]</scope>
    <source>
        <strain evidence="24 25">RodSCV_V-69</strain>
    </source>
</reference>
<comment type="similarity">
    <text evidence="4">Belongs to the nanoviruses/circoviruses replication-associated protein family.</text>
</comment>
<evidence type="ECO:0000256" key="12">
    <source>
        <dbReference type="ARBA" id="ARBA00022741"/>
    </source>
</evidence>
<dbReference type="GO" id="GO:0003723">
    <property type="term" value="F:RNA binding"/>
    <property type="evidence" value="ECO:0007669"/>
    <property type="project" value="InterPro"/>
</dbReference>
<evidence type="ECO:0000313" key="24">
    <source>
        <dbReference type="EMBL" id="AEM05797.1"/>
    </source>
</evidence>
<keyword evidence="12" id="KW-0547">Nucleotide-binding</keyword>
<evidence type="ECO:0000256" key="14">
    <source>
        <dbReference type="ARBA" id="ARBA00022801"/>
    </source>
</evidence>
<keyword evidence="16" id="KW-0067">ATP-binding</keyword>
<evidence type="ECO:0000256" key="5">
    <source>
        <dbReference type="ARBA" id="ARBA00014531"/>
    </source>
</evidence>
<dbReference type="GeneID" id="80521789"/>